<keyword evidence="3" id="KW-1185">Reference proteome</keyword>
<dbReference type="OrthoDB" id="7351634at2"/>
<proteinExistence type="predicted"/>
<dbReference type="EMBL" id="CP025958">
    <property type="protein sequence ID" value="AWM39542.1"/>
    <property type="molecule type" value="Genomic_DNA"/>
</dbReference>
<organism evidence="2 3">
    <name type="scientific">Gemmata obscuriglobus</name>
    <dbReference type="NCBI Taxonomy" id="114"/>
    <lineage>
        <taxon>Bacteria</taxon>
        <taxon>Pseudomonadati</taxon>
        <taxon>Planctomycetota</taxon>
        <taxon>Planctomycetia</taxon>
        <taxon>Gemmatales</taxon>
        <taxon>Gemmataceae</taxon>
        <taxon>Gemmata</taxon>
    </lineage>
</organism>
<reference evidence="2 3" key="1">
    <citation type="submission" date="2018-01" db="EMBL/GenBank/DDBJ databases">
        <title>G. obscuriglobus.</title>
        <authorList>
            <person name="Franke J."/>
            <person name="Blomberg W."/>
            <person name="Selmecki A."/>
        </authorList>
    </citation>
    <scope>NUCLEOTIDE SEQUENCE [LARGE SCALE GENOMIC DNA]</scope>
    <source>
        <strain evidence="2 3">DSM 5831</strain>
    </source>
</reference>
<name>A0A2Z3H5E3_9BACT</name>
<accession>A0A2Z3H5E3</accession>
<feature type="region of interest" description="Disordered" evidence="1">
    <location>
        <begin position="1"/>
        <end position="29"/>
    </location>
</feature>
<dbReference type="InterPro" id="IPR036388">
    <property type="entry name" value="WH-like_DNA-bd_sf"/>
</dbReference>
<dbReference type="Pfam" id="PF13730">
    <property type="entry name" value="HTH_36"/>
    <property type="match status" value="1"/>
</dbReference>
<sequence length="158" mass="17473">MSTTARKSSVPAPKPQEEAAPKPKWGPFTEKFGGTVRDAGVTAVPRVLLTGLAALKLKPMECVVLLQLISCWGDAKTCPHPKRKTLREWLGCDKRTLDRAIAGLVKKKLLTKTMRARRGRRRSNEYDLSGLVEQLKPLGRRALDEKKKYAALRAAAAL</sequence>
<dbReference type="Proteomes" id="UP000245802">
    <property type="component" value="Chromosome"/>
</dbReference>
<evidence type="ECO:0000313" key="2">
    <source>
        <dbReference type="EMBL" id="AWM39542.1"/>
    </source>
</evidence>
<dbReference type="Gene3D" id="1.10.10.10">
    <property type="entry name" value="Winged helix-like DNA-binding domain superfamily/Winged helix DNA-binding domain"/>
    <property type="match status" value="1"/>
</dbReference>
<dbReference type="KEGG" id="gog:C1280_22795"/>
<evidence type="ECO:0000256" key="1">
    <source>
        <dbReference type="SAM" id="MobiDB-lite"/>
    </source>
</evidence>
<evidence type="ECO:0000313" key="3">
    <source>
        <dbReference type="Proteomes" id="UP000245802"/>
    </source>
</evidence>
<dbReference type="RefSeq" id="WP_010039993.1">
    <property type="nucleotide sequence ID" value="NZ_CP025958.1"/>
</dbReference>
<dbReference type="AlphaFoldDB" id="A0A2Z3H5E3"/>
<gene>
    <name evidence="2" type="ORF">C1280_22795</name>
</gene>
<protein>
    <submittedName>
        <fullName evidence="2">Helix-turn-helix domain-containing protein</fullName>
    </submittedName>
</protein>